<feature type="transmembrane region" description="Helical" evidence="2">
    <location>
        <begin position="22"/>
        <end position="42"/>
    </location>
</feature>
<organism evidence="4">
    <name type="scientific">Salmonella enterica</name>
    <name type="common">Salmonella choleraesuis</name>
    <dbReference type="NCBI Taxonomy" id="28901"/>
    <lineage>
        <taxon>Bacteria</taxon>
        <taxon>Pseudomonadati</taxon>
        <taxon>Pseudomonadota</taxon>
        <taxon>Gammaproteobacteria</taxon>
        <taxon>Enterobacterales</taxon>
        <taxon>Enterobacteriaceae</taxon>
        <taxon>Salmonella</taxon>
    </lineage>
</organism>
<reference evidence="4" key="1">
    <citation type="submission" date="2018-07" db="EMBL/GenBank/DDBJ databases">
        <authorList>
            <consortium name="PulseNet: The National Subtyping Network for Foodborne Disease Surveillance"/>
            <person name="Tarr C.L."/>
            <person name="Trees E."/>
            <person name="Katz L.S."/>
            <person name="Carleton-Romer H.A."/>
            <person name="Stroika S."/>
            <person name="Kucerova Z."/>
            <person name="Roache K.F."/>
            <person name="Sabol A.L."/>
            <person name="Besser J."/>
            <person name="Gerner-Smidt P."/>
        </authorList>
    </citation>
    <scope>NUCLEOTIDE SEQUENCE</scope>
    <source>
        <strain evidence="4">2015K-0757</strain>
    </source>
</reference>
<evidence type="ECO:0000313" key="4">
    <source>
        <dbReference type="EMBL" id="EBP8539798.1"/>
    </source>
</evidence>
<proteinExistence type="inferred from homology"/>
<dbReference type="InterPro" id="IPR036388">
    <property type="entry name" value="WH-like_DNA-bd_sf"/>
</dbReference>
<comment type="similarity">
    <text evidence="1">Belongs to the initiator RepB protein family.</text>
</comment>
<keyword evidence="2" id="KW-1133">Transmembrane helix</keyword>
<dbReference type="GO" id="GO:0006270">
    <property type="term" value="P:DNA replication initiation"/>
    <property type="evidence" value="ECO:0007669"/>
    <property type="project" value="InterPro"/>
</dbReference>
<sequence length="339" mass="38810">MRLLLSLDMKILRSSYLKVRGFLIKGCIGILSYNLCGVMICLHRKGYMRLIVKTVTGLTKVRHRNEVGVTLASLSLSAKRVLFLAICQIDTKEMLDDDILEVDADFFSKATSLDKYASYAALKEGAKVLSSTTLVLNRDDLKNLADELGILSSKNKIPDRLDLNLTEFCAYYDHLATVRIKFTNTAKRYFSKLIGFENRYTTQVLKSVVLLNSVNSTNLYQVIRKYYSQNSSKKSFDISVDDLKEEMGLYTIEEGEKKYKYPKYSFFVRDVINKSINEIIEKTEINKLSFSVVGKKGRMAHMLRFDFSINENPPSFSEDDMAFLEEFDKVVPPKKNKRG</sequence>
<dbReference type="SUPFAM" id="SSF46785">
    <property type="entry name" value="Winged helix' DNA-binding domain"/>
    <property type="match status" value="2"/>
</dbReference>
<comment type="caution">
    <text evidence="4">The sequence shown here is derived from an EMBL/GenBank/DDBJ whole genome shotgun (WGS) entry which is preliminary data.</text>
</comment>
<evidence type="ECO:0000256" key="2">
    <source>
        <dbReference type="SAM" id="Phobius"/>
    </source>
</evidence>
<dbReference type="InterPro" id="IPR036390">
    <property type="entry name" value="WH_DNA-bd_sf"/>
</dbReference>
<dbReference type="Gene3D" id="1.10.10.10">
    <property type="entry name" value="Winged helix-like DNA-binding domain superfamily/Winged helix DNA-binding domain"/>
    <property type="match status" value="2"/>
</dbReference>
<gene>
    <name evidence="4" type="ORF">AMM99_25000</name>
</gene>
<accession>A0A5U4CEV1</accession>
<dbReference type="GO" id="GO:0003887">
    <property type="term" value="F:DNA-directed DNA polymerase activity"/>
    <property type="evidence" value="ECO:0007669"/>
    <property type="project" value="InterPro"/>
</dbReference>
<dbReference type="InterPro" id="IPR000525">
    <property type="entry name" value="Initiator_Rep_WH1"/>
</dbReference>
<dbReference type="AlphaFoldDB" id="A0A5U4CEV1"/>
<evidence type="ECO:0000259" key="3">
    <source>
        <dbReference type="Pfam" id="PF01051"/>
    </source>
</evidence>
<keyword evidence="2" id="KW-0812">Transmembrane</keyword>
<dbReference type="EMBL" id="AAGMUQ010000027">
    <property type="protein sequence ID" value="EBP8539798.1"/>
    <property type="molecule type" value="Genomic_DNA"/>
</dbReference>
<dbReference type="Pfam" id="PF21205">
    <property type="entry name" value="Rep3_C"/>
    <property type="match status" value="1"/>
</dbReference>
<name>A0A5U4CEV1_SALER</name>
<protein>
    <submittedName>
        <fullName evidence="4">Replication initiation protein</fullName>
    </submittedName>
</protein>
<feature type="domain" description="Initiator Rep protein WH1" evidence="3">
    <location>
        <begin position="72"/>
        <end position="223"/>
    </location>
</feature>
<evidence type="ECO:0000256" key="1">
    <source>
        <dbReference type="ARBA" id="ARBA00038283"/>
    </source>
</evidence>
<keyword evidence="2" id="KW-0472">Membrane</keyword>
<dbReference type="Pfam" id="PF01051">
    <property type="entry name" value="Rep3_N"/>
    <property type="match status" value="1"/>
</dbReference>